<evidence type="ECO:0000313" key="2">
    <source>
        <dbReference type="Proteomes" id="UP001501294"/>
    </source>
</evidence>
<proteinExistence type="predicted"/>
<dbReference type="EMBL" id="BAABFU010000002">
    <property type="protein sequence ID" value="GAA4350556.1"/>
    <property type="molecule type" value="Genomic_DNA"/>
</dbReference>
<keyword evidence="2" id="KW-1185">Reference proteome</keyword>
<dbReference type="RefSeq" id="WP_223578516.1">
    <property type="nucleotide sequence ID" value="NZ_BAABFU010000002.1"/>
</dbReference>
<gene>
    <name evidence="1" type="ORF">GCM10023150_16410</name>
</gene>
<accession>A0ABP8I3W1</accession>
<sequence length="281" mass="31456">MNFSKTLGVLSASILLVACGSSEDPQAFGEDLFDKLKQGQSEAIIELTANEDDYYWMVAEKSKEGEASKKPSPAEVSQHVAKQKRKVEKAIKEIIAYGKMNGGWDNATLAKVEFDELGDDFSQDITLHIEIDEKQYRILFDDVASTDRGHVLADDPRWLGLSYDPQFDKLIGEKLSVKPNNVFVSCQTPQDVTKLDILLRGKSNNSEVTQFLNSGNCTANKSSSAVTVTIEELGEYTYSSQKNYFDKKAEFPFEDIKISFDIDGQSKTGWTYVRWLADQAN</sequence>
<reference evidence="2" key="1">
    <citation type="journal article" date="2019" name="Int. J. Syst. Evol. Microbiol.">
        <title>The Global Catalogue of Microorganisms (GCM) 10K type strain sequencing project: providing services to taxonomists for standard genome sequencing and annotation.</title>
        <authorList>
            <consortium name="The Broad Institute Genomics Platform"/>
            <consortium name="The Broad Institute Genome Sequencing Center for Infectious Disease"/>
            <person name="Wu L."/>
            <person name="Ma J."/>
        </authorList>
    </citation>
    <scope>NUCLEOTIDE SEQUENCE [LARGE SCALE GENOMIC DNA]</scope>
    <source>
        <strain evidence="2">JCM 17727</strain>
    </source>
</reference>
<name>A0ABP8I3W1_9GAMM</name>
<dbReference type="PROSITE" id="PS51257">
    <property type="entry name" value="PROKAR_LIPOPROTEIN"/>
    <property type="match status" value="1"/>
</dbReference>
<dbReference type="Proteomes" id="UP001501294">
    <property type="component" value="Unassembled WGS sequence"/>
</dbReference>
<comment type="caution">
    <text evidence="1">The sequence shown here is derived from an EMBL/GenBank/DDBJ whole genome shotgun (WGS) entry which is preliminary data.</text>
</comment>
<evidence type="ECO:0000313" key="1">
    <source>
        <dbReference type="EMBL" id="GAA4350556.1"/>
    </source>
</evidence>
<evidence type="ECO:0008006" key="3">
    <source>
        <dbReference type="Google" id="ProtNLM"/>
    </source>
</evidence>
<protein>
    <recommendedName>
        <fullName evidence="3">Lipoprotein</fullName>
    </recommendedName>
</protein>
<organism evidence="1 2">
    <name type="scientific">Kangiella taiwanensis</name>
    <dbReference type="NCBI Taxonomy" id="1079179"/>
    <lineage>
        <taxon>Bacteria</taxon>
        <taxon>Pseudomonadati</taxon>
        <taxon>Pseudomonadota</taxon>
        <taxon>Gammaproteobacteria</taxon>
        <taxon>Kangiellales</taxon>
        <taxon>Kangiellaceae</taxon>
        <taxon>Kangiella</taxon>
    </lineage>
</organism>